<evidence type="ECO:0000256" key="5">
    <source>
        <dbReference type="ARBA" id="ARBA00022617"/>
    </source>
</evidence>
<dbReference type="PRINTS" id="PR00385">
    <property type="entry name" value="P450"/>
</dbReference>
<evidence type="ECO:0000256" key="2">
    <source>
        <dbReference type="ARBA" id="ARBA00004167"/>
    </source>
</evidence>
<evidence type="ECO:0000256" key="8">
    <source>
        <dbReference type="ARBA" id="ARBA00022989"/>
    </source>
</evidence>
<dbReference type="CDD" id="cd11065">
    <property type="entry name" value="CYP64-like"/>
    <property type="match status" value="1"/>
</dbReference>
<gene>
    <name evidence="16" type="ORF">BD310DRAFT_471653</name>
    <name evidence="15" type="ORF">BD311DRAFT_737003</name>
</gene>
<dbReference type="Proteomes" id="UP000292082">
    <property type="component" value="Unassembled WGS sequence"/>
</dbReference>
<dbReference type="Proteomes" id="UP000292957">
    <property type="component" value="Unassembled WGS sequence"/>
</dbReference>
<accession>A0A4V2K4K7</accession>
<sequence length="511" mass="56740">MAYSPTFLDAAAIVVAFVILNRLFAKKPAGPLPPGPKGLPLIGNMLDMPTSHEWKTFTQWGQRWGGIVSVTMLGQPYVILNSAKHANDMLEKKSSIYSSRPVIAVGGELVGWNRTLALLPYGNTFREYRRMIFQLIGSKKNMERFAPLVDSKTRDFISEVYREPEGLLKHIRKCAGAIILMMSHGYQIKDEEDPFVELVNEAMEQFAICTAPGAFLANIFPALAHIPAWFPGAGFKKTAAAWRKTLDQMCEDPHQFVKQQIASGANVPNFTSKNLEGDITPERELIVRNAASSLYAGGADTTVSAINTFFLAMTLYPEIQAKAQAEIEAVIGNDRLPTAEDRDNLPYVNAVFLETLRWNNVAPLGIPHRLIEDDVHDGYYLPKGTIVIANIWQMLHDPETYPDPGSFNPDRFLSYPGHEPELDPRTMVFGFGRRICPGLQLADASVFLSVAMSLAVFNIAKVVENGQVLEPSTDYTSGTVSHPPPYKCDIKPRSAKAEALLQQIQEQKHHD</sequence>
<keyword evidence="6" id="KW-0812">Transmembrane</keyword>
<dbReference type="InterPro" id="IPR036396">
    <property type="entry name" value="Cyt_P450_sf"/>
</dbReference>
<keyword evidence="5 13" id="KW-0349">Heme</keyword>
<dbReference type="OrthoDB" id="2789670at2759"/>
<dbReference type="SUPFAM" id="SSF48264">
    <property type="entry name" value="Cytochrome P450"/>
    <property type="match status" value="1"/>
</dbReference>
<keyword evidence="11 14" id="KW-0503">Monooxygenase</keyword>
<evidence type="ECO:0000313" key="17">
    <source>
        <dbReference type="Proteomes" id="UP000292082"/>
    </source>
</evidence>
<dbReference type="EMBL" id="ML145087">
    <property type="protein sequence ID" value="TBU64197.1"/>
    <property type="molecule type" value="Genomic_DNA"/>
</dbReference>
<organism evidence="16 17">
    <name type="scientific">Dichomitus squalens</name>
    <dbReference type="NCBI Taxonomy" id="114155"/>
    <lineage>
        <taxon>Eukaryota</taxon>
        <taxon>Fungi</taxon>
        <taxon>Dikarya</taxon>
        <taxon>Basidiomycota</taxon>
        <taxon>Agaricomycotina</taxon>
        <taxon>Agaricomycetes</taxon>
        <taxon>Polyporales</taxon>
        <taxon>Polyporaceae</taxon>
        <taxon>Dichomitus</taxon>
    </lineage>
</organism>
<keyword evidence="9 14" id="KW-0560">Oxidoreductase</keyword>
<dbReference type="GO" id="GO:0016020">
    <property type="term" value="C:membrane"/>
    <property type="evidence" value="ECO:0007669"/>
    <property type="project" value="UniProtKB-SubCell"/>
</dbReference>
<dbReference type="EMBL" id="ML143396">
    <property type="protein sequence ID" value="TBU32025.1"/>
    <property type="molecule type" value="Genomic_DNA"/>
</dbReference>
<evidence type="ECO:0000256" key="7">
    <source>
        <dbReference type="ARBA" id="ARBA00022723"/>
    </source>
</evidence>
<evidence type="ECO:0000313" key="15">
    <source>
        <dbReference type="EMBL" id="TBU32025.1"/>
    </source>
</evidence>
<evidence type="ECO:0000256" key="12">
    <source>
        <dbReference type="ARBA" id="ARBA00023136"/>
    </source>
</evidence>
<dbReference type="GO" id="GO:0020037">
    <property type="term" value="F:heme binding"/>
    <property type="evidence" value="ECO:0007669"/>
    <property type="project" value="InterPro"/>
</dbReference>
<keyword evidence="7 13" id="KW-0479">Metal-binding</keyword>
<dbReference type="PROSITE" id="PS00086">
    <property type="entry name" value="CYTOCHROME_P450"/>
    <property type="match status" value="1"/>
</dbReference>
<protein>
    <submittedName>
        <fullName evidence="16">Cytochrome P450</fullName>
    </submittedName>
</protein>
<evidence type="ECO:0000256" key="11">
    <source>
        <dbReference type="ARBA" id="ARBA00023033"/>
    </source>
</evidence>
<dbReference type="Pfam" id="PF00067">
    <property type="entry name" value="p450"/>
    <property type="match status" value="1"/>
</dbReference>
<evidence type="ECO:0000256" key="4">
    <source>
        <dbReference type="ARBA" id="ARBA00010617"/>
    </source>
</evidence>
<evidence type="ECO:0000256" key="1">
    <source>
        <dbReference type="ARBA" id="ARBA00001971"/>
    </source>
</evidence>
<dbReference type="PANTHER" id="PTHR46300:SF7">
    <property type="entry name" value="P450, PUTATIVE (EUROFUNG)-RELATED"/>
    <property type="match status" value="1"/>
</dbReference>
<comment type="subcellular location">
    <subcellularLocation>
        <location evidence="2">Membrane</location>
        <topology evidence="2">Single-pass membrane protein</topology>
    </subcellularLocation>
</comment>
<comment type="pathway">
    <text evidence="3">Secondary metabolite biosynthesis.</text>
</comment>
<keyword evidence="10 13" id="KW-0408">Iron</keyword>
<reference evidence="16 17" key="1">
    <citation type="submission" date="2019-01" db="EMBL/GenBank/DDBJ databases">
        <title>Draft genome sequences of three monokaryotic isolates of the white-rot basidiomycete fungus Dichomitus squalens.</title>
        <authorList>
            <consortium name="DOE Joint Genome Institute"/>
            <person name="Lopez S.C."/>
            <person name="Andreopoulos B."/>
            <person name="Pangilinan J."/>
            <person name="Lipzen A."/>
            <person name="Riley R."/>
            <person name="Ahrendt S."/>
            <person name="Ng V."/>
            <person name="Barry K."/>
            <person name="Daum C."/>
            <person name="Grigoriev I.V."/>
            <person name="Hilden K.S."/>
            <person name="Makela M.R."/>
            <person name="de Vries R.P."/>
        </authorList>
    </citation>
    <scope>NUCLEOTIDE SEQUENCE [LARGE SCALE GENOMIC DNA]</scope>
    <source>
        <strain evidence="16 17">CBS 464.89</strain>
        <strain evidence="15">OM18370.1</strain>
    </source>
</reference>
<dbReference type="GO" id="GO:0004497">
    <property type="term" value="F:monooxygenase activity"/>
    <property type="evidence" value="ECO:0007669"/>
    <property type="project" value="UniProtKB-KW"/>
</dbReference>
<evidence type="ECO:0000256" key="13">
    <source>
        <dbReference type="PIRSR" id="PIRSR602401-1"/>
    </source>
</evidence>
<evidence type="ECO:0000256" key="6">
    <source>
        <dbReference type="ARBA" id="ARBA00022692"/>
    </source>
</evidence>
<dbReference type="InterPro" id="IPR002401">
    <property type="entry name" value="Cyt_P450_E_grp-I"/>
</dbReference>
<evidence type="ECO:0000256" key="3">
    <source>
        <dbReference type="ARBA" id="ARBA00005179"/>
    </source>
</evidence>
<dbReference type="GO" id="GO:0016705">
    <property type="term" value="F:oxidoreductase activity, acting on paired donors, with incorporation or reduction of molecular oxygen"/>
    <property type="evidence" value="ECO:0007669"/>
    <property type="project" value="InterPro"/>
</dbReference>
<keyword evidence="8" id="KW-1133">Transmembrane helix</keyword>
<dbReference type="OMA" id="TEPCKVQ"/>
<comment type="similarity">
    <text evidence="4 14">Belongs to the cytochrome P450 family.</text>
</comment>
<evidence type="ECO:0000313" key="16">
    <source>
        <dbReference type="EMBL" id="TBU64197.1"/>
    </source>
</evidence>
<keyword evidence="12" id="KW-0472">Membrane</keyword>
<evidence type="ECO:0000256" key="14">
    <source>
        <dbReference type="RuleBase" id="RU000461"/>
    </source>
</evidence>
<dbReference type="InterPro" id="IPR050364">
    <property type="entry name" value="Cytochrome_P450_fung"/>
</dbReference>
<comment type="cofactor">
    <cofactor evidence="1 13">
        <name>heme</name>
        <dbReference type="ChEBI" id="CHEBI:30413"/>
    </cofactor>
</comment>
<evidence type="ECO:0000256" key="9">
    <source>
        <dbReference type="ARBA" id="ARBA00023002"/>
    </source>
</evidence>
<keyword evidence="17" id="KW-1185">Reference proteome</keyword>
<dbReference type="PANTHER" id="PTHR46300">
    <property type="entry name" value="P450, PUTATIVE (EUROFUNG)-RELATED-RELATED"/>
    <property type="match status" value="1"/>
</dbReference>
<dbReference type="PRINTS" id="PR00463">
    <property type="entry name" value="EP450I"/>
</dbReference>
<name>A0A4V2K4K7_9APHY</name>
<feature type="binding site" description="axial binding residue" evidence="13">
    <location>
        <position position="436"/>
    </location>
    <ligand>
        <name>heme</name>
        <dbReference type="ChEBI" id="CHEBI:30413"/>
    </ligand>
    <ligandPart>
        <name>Fe</name>
        <dbReference type="ChEBI" id="CHEBI:18248"/>
    </ligandPart>
</feature>
<proteinExistence type="inferred from homology"/>
<evidence type="ECO:0000256" key="10">
    <source>
        <dbReference type="ARBA" id="ARBA00023004"/>
    </source>
</evidence>
<dbReference type="InterPro" id="IPR001128">
    <property type="entry name" value="Cyt_P450"/>
</dbReference>
<dbReference type="Gene3D" id="1.10.630.10">
    <property type="entry name" value="Cytochrome P450"/>
    <property type="match status" value="1"/>
</dbReference>
<dbReference type="AlphaFoldDB" id="A0A4V2K4K7"/>
<dbReference type="InterPro" id="IPR017972">
    <property type="entry name" value="Cyt_P450_CS"/>
</dbReference>
<dbReference type="GO" id="GO:0005506">
    <property type="term" value="F:iron ion binding"/>
    <property type="evidence" value="ECO:0007669"/>
    <property type="project" value="InterPro"/>
</dbReference>